<protein>
    <submittedName>
        <fullName evidence="2">DUF4023 domain-containing protein</fullName>
    </submittedName>
</protein>
<dbReference type="InterPro" id="IPR025097">
    <property type="entry name" value="DUF4023"/>
</dbReference>
<evidence type="ECO:0000256" key="1">
    <source>
        <dbReference type="SAM" id="MobiDB-lite"/>
    </source>
</evidence>
<reference evidence="2 3" key="1">
    <citation type="journal article" date="2019" name="Int. J. Syst. Evol. Microbiol.">
        <title>Anaerobacillus alkaliphilus sp. nov., a novel alkaliphilic and moderately halophilic bacterium.</title>
        <authorList>
            <person name="Borsodi A.K."/>
            <person name="Aszalos J.M."/>
            <person name="Bihari P."/>
            <person name="Nagy I."/>
            <person name="Schumann P."/>
            <person name="Sproer C."/>
            <person name="Kovacs A.L."/>
            <person name="Boka K."/>
            <person name="Dobosy P."/>
            <person name="Ovari M."/>
            <person name="Szili-Kovacs T."/>
            <person name="Toth E."/>
        </authorList>
    </citation>
    <scope>NUCLEOTIDE SEQUENCE [LARGE SCALE GENOMIC DNA]</scope>
    <source>
        <strain evidence="2 3">B16-10</strain>
    </source>
</reference>
<proteinExistence type="predicted"/>
<feature type="region of interest" description="Disordered" evidence="1">
    <location>
        <begin position="1"/>
        <end position="41"/>
    </location>
</feature>
<gene>
    <name evidence="2" type="ORF">DS745_07890</name>
</gene>
<keyword evidence="3" id="KW-1185">Reference proteome</keyword>
<dbReference type="Proteomes" id="UP000290649">
    <property type="component" value="Unassembled WGS sequence"/>
</dbReference>
<evidence type="ECO:0000313" key="3">
    <source>
        <dbReference type="Proteomes" id="UP000290649"/>
    </source>
</evidence>
<evidence type="ECO:0000313" key="2">
    <source>
        <dbReference type="EMBL" id="RXJ02117.1"/>
    </source>
</evidence>
<sequence length="41" mass="4935">MNNESTHEFVEKLHENKEKAERNKKRQGKGHPEKKLPNKQH</sequence>
<dbReference type="RefSeq" id="WP_129077829.1">
    <property type="nucleotide sequence ID" value="NZ_QOUX01000027.1"/>
</dbReference>
<dbReference type="AlphaFoldDB" id="A0A4Q0VUR0"/>
<dbReference type="EMBL" id="QOUX01000027">
    <property type="protein sequence ID" value="RXJ02117.1"/>
    <property type="molecule type" value="Genomic_DNA"/>
</dbReference>
<comment type="caution">
    <text evidence="2">The sequence shown here is derived from an EMBL/GenBank/DDBJ whole genome shotgun (WGS) entry which is preliminary data.</text>
</comment>
<dbReference type="Pfam" id="PF13215">
    <property type="entry name" value="DUF4023"/>
    <property type="match status" value="1"/>
</dbReference>
<feature type="compositionally biased region" description="Basic and acidic residues" evidence="1">
    <location>
        <begin position="30"/>
        <end position="41"/>
    </location>
</feature>
<name>A0A4Q0VUR0_9BACI</name>
<accession>A0A4Q0VUR0</accession>
<feature type="compositionally biased region" description="Basic and acidic residues" evidence="1">
    <location>
        <begin position="1"/>
        <end position="21"/>
    </location>
</feature>
<organism evidence="2 3">
    <name type="scientific">Anaerobacillus alkaliphilus</name>
    <dbReference type="NCBI Taxonomy" id="1548597"/>
    <lineage>
        <taxon>Bacteria</taxon>
        <taxon>Bacillati</taxon>
        <taxon>Bacillota</taxon>
        <taxon>Bacilli</taxon>
        <taxon>Bacillales</taxon>
        <taxon>Bacillaceae</taxon>
        <taxon>Anaerobacillus</taxon>
    </lineage>
</organism>